<dbReference type="InterPro" id="IPR036735">
    <property type="entry name" value="NGN_dom_sf"/>
</dbReference>
<dbReference type="GO" id="GO:0005840">
    <property type="term" value="C:ribosome"/>
    <property type="evidence" value="ECO:0007669"/>
    <property type="project" value="InterPro"/>
</dbReference>
<dbReference type="GO" id="GO:0003746">
    <property type="term" value="F:translation elongation factor activity"/>
    <property type="evidence" value="ECO:0007669"/>
    <property type="project" value="InterPro"/>
</dbReference>
<accession>D6GX17</accession>
<evidence type="ECO:0000259" key="7">
    <source>
        <dbReference type="SMART" id="SM00739"/>
    </source>
</evidence>
<dbReference type="GO" id="GO:0003735">
    <property type="term" value="F:structural constituent of ribosome"/>
    <property type="evidence" value="ECO:0007669"/>
    <property type="project" value="InterPro"/>
</dbReference>
<gene>
    <name evidence="8" type="ORF">BJBARM5_1041</name>
</gene>
<evidence type="ECO:0000313" key="8">
    <source>
        <dbReference type="EMBL" id="EFD92240.1"/>
    </source>
</evidence>
<keyword evidence="2" id="KW-0889">Transcription antitermination</keyword>
<dbReference type="NCBIfam" id="TIGR00405">
    <property type="entry name" value="KOW_elon_Spt5"/>
    <property type="match status" value="1"/>
</dbReference>
<dbReference type="GO" id="GO:0031564">
    <property type="term" value="P:transcription antitermination"/>
    <property type="evidence" value="ECO:0007669"/>
    <property type="project" value="UniProtKB-KW"/>
</dbReference>
<dbReference type="InterPro" id="IPR008991">
    <property type="entry name" value="Translation_prot_SH3-like_sf"/>
</dbReference>
<dbReference type="AlphaFoldDB" id="D6GX17"/>
<proteinExistence type="inferred from homology"/>
<keyword evidence="3" id="KW-0805">Transcription regulation</keyword>
<evidence type="ECO:0000313" key="9">
    <source>
        <dbReference type="Proteomes" id="UP000009376"/>
    </source>
</evidence>
<reference evidence="8 9" key="1">
    <citation type="journal article" date="2010" name="Proc. Natl. Acad. Sci. U.S.A.">
        <title>Enigmatic, ultrasmall, uncultivated Archaea.</title>
        <authorList>
            <person name="Baker B.J."/>
            <person name="Comolli L.R."/>
            <person name="Dick G.J."/>
            <person name="Hauser L.J."/>
            <person name="Hyatt D."/>
            <person name="Dill B.D."/>
            <person name="Land M.L."/>
            <person name="Verberkmoes N.C."/>
            <person name="Hettich R.L."/>
            <person name="Banfield J.F."/>
        </authorList>
    </citation>
    <scope>NUCLEOTIDE SEQUENCE [LARGE SCALE GENOMIC DNA]</scope>
</reference>
<dbReference type="InterPro" id="IPR014722">
    <property type="entry name" value="Rib_uL2_dom2"/>
</dbReference>
<dbReference type="PANTHER" id="PTHR30265:SF4">
    <property type="entry name" value="KOW MOTIF FAMILY PROTEIN, EXPRESSED"/>
    <property type="match status" value="1"/>
</dbReference>
<dbReference type="Gene3D" id="2.30.30.30">
    <property type="match status" value="1"/>
</dbReference>
<feature type="domain" description="NusG-like N-terminal" evidence="6">
    <location>
        <begin position="9"/>
        <end position="92"/>
    </location>
</feature>
<dbReference type="SUPFAM" id="SSF50104">
    <property type="entry name" value="Translation proteins SH3-like domain"/>
    <property type="match status" value="1"/>
</dbReference>
<dbReference type="Pfam" id="PF00467">
    <property type="entry name" value="KOW"/>
    <property type="match status" value="1"/>
</dbReference>
<dbReference type="SMART" id="SM00738">
    <property type="entry name" value="NGN"/>
    <property type="match status" value="1"/>
</dbReference>
<dbReference type="InterPro" id="IPR005825">
    <property type="entry name" value="Ribosomal_uL24_CS"/>
</dbReference>
<comment type="similarity">
    <text evidence="1">Belongs to the SPT5 family.</text>
</comment>
<name>D6GX17_PARA5</name>
<dbReference type="Pfam" id="PF03439">
    <property type="entry name" value="Spt5-NGN"/>
    <property type="match status" value="1"/>
</dbReference>
<dbReference type="InterPro" id="IPR005824">
    <property type="entry name" value="KOW"/>
</dbReference>
<evidence type="ECO:0000256" key="1">
    <source>
        <dbReference type="ARBA" id="ARBA00006956"/>
    </source>
</evidence>
<protein>
    <recommendedName>
        <fullName evidence="5">Transcription elongation factor Spt5</fullName>
    </recommendedName>
</protein>
<feature type="domain" description="KOW" evidence="7">
    <location>
        <begin position="97"/>
        <end position="124"/>
    </location>
</feature>
<dbReference type="EMBL" id="GG745614">
    <property type="protein sequence ID" value="EFD92240.1"/>
    <property type="molecule type" value="Genomic_DNA"/>
</dbReference>
<dbReference type="CDD" id="cd06091">
    <property type="entry name" value="KOW_NusG"/>
    <property type="match status" value="1"/>
</dbReference>
<dbReference type="InterPro" id="IPR043425">
    <property type="entry name" value="NusG-like"/>
</dbReference>
<dbReference type="InterPro" id="IPR011590">
    <property type="entry name" value="Spt5_arc"/>
</dbReference>
<dbReference type="PROSITE" id="PS01108">
    <property type="entry name" value="RIBOSOMAL_L24"/>
    <property type="match status" value="1"/>
</dbReference>
<evidence type="ECO:0000256" key="2">
    <source>
        <dbReference type="ARBA" id="ARBA00022814"/>
    </source>
</evidence>
<dbReference type="SMART" id="SM00739">
    <property type="entry name" value="KOW"/>
    <property type="match status" value="1"/>
</dbReference>
<evidence type="ECO:0000259" key="6">
    <source>
        <dbReference type="SMART" id="SM00738"/>
    </source>
</evidence>
<keyword evidence="4" id="KW-0804">Transcription</keyword>
<sequence length="158" mass="17781">MESTENNEESHFFIVRVTIGREMQALERLESQLLRVKGIYSIIKPYSLKGYIIIEADSKNSVSDLIYNIKHLRGIINKELSKEEALKTIEKKQQKIDVNVGDVVKVLSGPFKGETATVKGVNKEKQELTVMFLESAVPINVNINISDVSTVKSESDNK</sequence>
<dbReference type="Proteomes" id="UP000009376">
    <property type="component" value="Unassembled WGS sequence"/>
</dbReference>
<evidence type="ECO:0000256" key="5">
    <source>
        <dbReference type="NCBIfam" id="TIGR00405"/>
    </source>
</evidence>
<dbReference type="Gene3D" id="3.30.70.940">
    <property type="entry name" value="NusG, N-terminal domain"/>
    <property type="match status" value="1"/>
</dbReference>
<dbReference type="InterPro" id="IPR005100">
    <property type="entry name" value="NGN-domain"/>
</dbReference>
<evidence type="ECO:0000256" key="3">
    <source>
        <dbReference type="ARBA" id="ARBA00023015"/>
    </source>
</evidence>
<dbReference type="GO" id="GO:0006354">
    <property type="term" value="P:DNA-templated transcription elongation"/>
    <property type="evidence" value="ECO:0007669"/>
    <property type="project" value="InterPro"/>
</dbReference>
<organism evidence="8 9">
    <name type="scientific">Candidatus Parvarchaeum acidophilus ARMAN-5</name>
    <dbReference type="NCBI Taxonomy" id="662762"/>
    <lineage>
        <taxon>Archaea</taxon>
        <taxon>Candidatus Parvarchaeota</taxon>
        <taxon>Candidatus Parvarchaeum</taxon>
    </lineage>
</organism>
<dbReference type="InterPro" id="IPR006645">
    <property type="entry name" value="NGN-like_dom"/>
</dbReference>
<evidence type="ECO:0000256" key="4">
    <source>
        <dbReference type="ARBA" id="ARBA00023163"/>
    </source>
</evidence>
<dbReference type="PANTHER" id="PTHR30265">
    <property type="entry name" value="RHO-INTERACTING TRANSCRIPTION TERMINATION FACTOR NUSG"/>
    <property type="match status" value="1"/>
</dbReference>